<evidence type="ECO:0000256" key="6">
    <source>
        <dbReference type="ARBA" id="ARBA00023242"/>
    </source>
</evidence>
<gene>
    <name evidence="10" type="ORF">TCAL_05099</name>
</gene>
<accession>A0A553NTE6</accession>
<evidence type="ECO:0000256" key="1">
    <source>
        <dbReference type="ARBA" id="ARBA00004123"/>
    </source>
</evidence>
<dbReference type="InterPro" id="IPR036236">
    <property type="entry name" value="Znf_C2H2_sf"/>
</dbReference>
<keyword evidence="11" id="KW-1185">Reference proteome</keyword>
<dbReference type="OrthoDB" id="3533395at2759"/>
<feature type="domain" description="C2H2-type" evidence="9">
    <location>
        <begin position="298"/>
        <end position="325"/>
    </location>
</feature>
<keyword evidence="3" id="KW-0677">Repeat</keyword>
<keyword evidence="6" id="KW-0539">Nucleus</keyword>
<keyword evidence="2" id="KW-0479">Metal-binding</keyword>
<dbReference type="EMBL" id="VCGU01000010">
    <property type="protein sequence ID" value="TRY68688.1"/>
    <property type="molecule type" value="Genomic_DNA"/>
</dbReference>
<name>A0A553NTE6_TIGCA</name>
<evidence type="ECO:0000259" key="9">
    <source>
        <dbReference type="PROSITE" id="PS50157"/>
    </source>
</evidence>
<dbReference type="InterPro" id="IPR013087">
    <property type="entry name" value="Znf_C2H2_type"/>
</dbReference>
<dbReference type="Gene3D" id="3.30.160.60">
    <property type="entry name" value="Classic Zinc Finger"/>
    <property type="match status" value="3"/>
</dbReference>
<protein>
    <recommendedName>
        <fullName evidence="9">C2H2-type domain-containing protein</fullName>
    </recommendedName>
</protein>
<dbReference type="GO" id="GO:0008270">
    <property type="term" value="F:zinc ion binding"/>
    <property type="evidence" value="ECO:0007669"/>
    <property type="project" value="UniProtKB-KW"/>
</dbReference>
<dbReference type="GO" id="GO:0005634">
    <property type="term" value="C:nucleus"/>
    <property type="evidence" value="ECO:0007669"/>
    <property type="project" value="UniProtKB-SubCell"/>
</dbReference>
<dbReference type="PROSITE" id="PS00028">
    <property type="entry name" value="ZINC_FINGER_C2H2_1"/>
    <property type="match status" value="2"/>
</dbReference>
<keyword evidence="4 7" id="KW-0863">Zinc-finger</keyword>
<dbReference type="InterPro" id="IPR050331">
    <property type="entry name" value="Zinc_finger"/>
</dbReference>
<evidence type="ECO:0000256" key="2">
    <source>
        <dbReference type="ARBA" id="ARBA00022723"/>
    </source>
</evidence>
<comment type="caution">
    <text evidence="10">The sequence shown here is derived from an EMBL/GenBank/DDBJ whole genome shotgun (WGS) entry which is preliminary data.</text>
</comment>
<dbReference type="AlphaFoldDB" id="A0A553NTE6"/>
<dbReference type="STRING" id="6832.A0A553NTE6"/>
<dbReference type="PANTHER" id="PTHR16515:SF49">
    <property type="entry name" value="GASTRULA ZINC FINGER PROTEIN XLCGF49.1-LIKE-RELATED"/>
    <property type="match status" value="1"/>
</dbReference>
<dbReference type="SMART" id="SM00355">
    <property type="entry name" value="ZnF_C2H2"/>
    <property type="match status" value="4"/>
</dbReference>
<sequence>MKAHLQTHVQALAQRAALGTTVRIESTFARQRRWAAETRLRNLDPPAPTCLSPDRQPEFGDRPTGLRSLILDHPYSYLTDRLFQVKREIEAERYNRPIVHRQLGSNDRGLNADPSMEVDVASVMAPIDHRPLNEPDPMRWPTTDCRGFVLPDVGWDVQGQGFEAGGPLPLVGRCEEHPEVSLANPTELPVWTPASALLSEPLPMSQTGSTGERLDEDVEKQLAFKAIEHLQSLGSAQTEYWCTICVPHRRYTSYSTVLGHFRSHSGFRPFECPVCHDFFTRQHSLNYHMLIHNNETRFTCDDCGKKFRHPSHFKVHKRKHTGESPYHCVSCQSRFKTRNTYKRHLKLTHHLILTKTGIQPIISKDPRHEQKVPEQPPQSCSLVSMDFIHDHDSLHGNDEEVAELSRELEKQDEILNQKRIVQIGSASSDEGSYYPSTESEFSSPDQDLVVNAADSLLNAKEDFMGLPQFDSSPPPGLAALAVKFAPNDSRQPIVPSSPLQSHGKSPNLLESDRHRSAFNRFQDEKKFKIHDEEDDDNAVIRRPVVLINPRSSTLKPLAKAILANINGQQVYLIPQETKNPSVPQQPITVASSLSSSSSSSSSMVGTSKLEQCLRYGSAAIQQTSSKQLIGSSYTMIPPRISSDGGASRARSGNRRIVSHVKLVQPSESSGANANLVIGKGGPIVVTNISNPTQVQG</sequence>
<evidence type="ECO:0000256" key="5">
    <source>
        <dbReference type="ARBA" id="ARBA00022833"/>
    </source>
</evidence>
<feature type="domain" description="C2H2-type" evidence="9">
    <location>
        <begin position="270"/>
        <end position="297"/>
    </location>
</feature>
<evidence type="ECO:0000256" key="7">
    <source>
        <dbReference type="PROSITE-ProRule" id="PRU00042"/>
    </source>
</evidence>
<dbReference type="SUPFAM" id="SSF57667">
    <property type="entry name" value="beta-beta-alpha zinc fingers"/>
    <property type="match status" value="2"/>
</dbReference>
<dbReference type="PROSITE" id="PS50157">
    <property type="entry name" value="ZINC_FINGER_C2H2_2"/>
    <property type="match status" value="3"/>
</dbReference>
<dbReference type="FunFam" id="3.30.160.60:FF:002326">
    <property type="entry name" value="B-cell CLL/lymphoma 6 member B protein"/>
    <property type="match status" value="1"/>
</dbReference>
<reference evidence="10 11" key="1">
    <citation type="journal article" date="2018" name="Nat. Ecol. Evol.">
        <title>Genomic signatures of mitonuclear coevolution across populations of Tigriopus californicus.</title>
        <authorList>
            <person name="Barreto F.S."/>
            <person name="Watson E.T."/>
            <person name="Lima T.G."/>
            <person name="Willett C.S."/>
            <person name="Edmands S."/>
            <person name="Li W."/>
            <person name="Burton R.S."/>
        </authorList>
    </citation>
    <scope>NUCLEOTIDE SEQUENCE [LARGE SCALE GENOMIC DNA]</scope>
    <source>
        <strain evidence="10 11">San Diego</strain>
    </source>
</reference>
<organism evidence="10 11">
    <name type="scientific">Tigriopus californicus</name>
    <name type="common">Marine copepod</name>
    <dbReference type="NCBI Taxonomy" id="6832"/>
    <lineage>
        <taxon>Eukaryota</taxon>
        <taxon>Metazoa</taxon>
        <taxon>Ecdysozoa</taxon>
        <taxon>Arthropoda</taxon>
        <taxon>Crustacea</taxon>
        <taxon>Multicrustacea</taxon>
        <taxon>Hexanauplia</taxon>
        <taxon>Copepoda</taxon>
        <taxon>Harpacticoida</taxon>
        <taxon>Harpacticidae</taxon>
        <taxon>Tigriopus</taxon>
    </lineage>
</organism>
<evidence type="ECO:0000313" key="11">
    <source>
        <dbReference type="Proteomes" id="UP000318571"/>
    </source>
</evidence>
<evidence type="ECO:0000313" key="10">
    <source>
        <dbReference type="EMBL" id="TRY68688.1"/>
    </source>
</evidence>
<dbReference type="Proteomes" id="UP000318571">
    <property type="component" value="Chromosome 1"/>
</dbReference>
<feature type="domain" description="C2H2-type" evidence="9">
    <location>
        <begin position="326"/>
        <end position="349"/>
    </location>
</feature>
<keyword evidence="5" id="KW-0862">Zinc</keyword>
<evidence type="ECO:0000256" key="3">
    <source>
        <dbReference type="ARBA" id="ARBA00022737"/>
    </source>
</evidence>
<evidence type="ECO:0000256" key="8">
    <source>
        <dbReference type="SAM" id="MobiDB-lite"/>
    </source>
</evidence>
<proteinExistence type="predicted"/>
<dbReference type="PANTHER" id="PTHR16515">
    <property type="entry name" value="PR DOMAIN ZINC FINGER PROTEIN"/>
    <property type="match status" value="1"/>
</dbReference>
<comment type="subcellular location">
    <subcellularLocation>
        <location evidence="1">Nucleus</location>
    </subcellularLocation>
</comment>
<dbReference type="GO" id="GO:0010468">
    <property type="term" value="P:regulation of gene expression"/>
    <property type="evidence" value="ECO:0007669"/>
    <property type="project" value="TreeGrafter"/>
</dbReference>
<evidence type="ECO:0000256" key="4">
    <source>
        <dbReference type="ARBA" id="ARBA00022771"/>
    </source>
</evidence>
<feature type="region of interest" description="Disordered" evidence="8">
    <location>
        <begin position="489"/>
        <end position="514"/>
    </location>
</feature>